<name>A0A1M6PEC5_9FLAO</name>
<feature type="binding site" evidence="5">
    <location>
        <position position="88"/>
    </location>
    <ligand>
        <name>FMN</name>
        <dbReference type="ChEBI" id="CHEBI:58210"/>
    </ligand>
</feature>
<evidence type="ECO:0000256" key="2">
    <source>
        <dbReference type="ARBA" id="ARBA00022630"/>
    </source>
</evidence>
<dbReference type="AlphaFoldDB" id="A0A1M6PEC5"/>
<dbReference type="Proteomes" id="UP000184543">
    <property type="component" value="Unassembled WGS sequence"/>
</dbReference>
<evidence type="ECO:0000256" key="4">
    <source>
        <dbReference type="ARBA" id="ARBA00023002"/>
    </source>
</evidence>
<dbReference type="SUPFAM" id="SSF50475">
    <property type="entry name" value="FMN-binding split barrel"/>
    <property type="match status" value="1"/>
</dbReference>
<sequence>MKKIENPILLFKKWYQKELELTNVRIPSAVCLSTVGIDNFPNARFVSFKELINDSFIITGPLNSRKGIEIDNNDKVSLTFWWTETERQIRVQGIATKIEDKLAEKYFAERNANSKAVSLICEQGKEVNDLKLLEDEILKKVAQNERIDRPKNWSGFLIKPLRIEFMEFKKTRFHDRKLYEIENDKWNMKQIQP</sequence>
<evidence type="ECO:0000259" key="7">
    <source>
        <dbReference type="Pfam" id="PF10590"/>
    </source>
</evidence>
<keyword evidence="2" id="KW-0285">Flavoprotein</keyword>
<evidence type="ECO:0000313" key="8">
    <source>
        <dbReference type="EMBL" id="SHK06286.1"/>
    </source>
</evidence>
<dbReference type="InterPro" id="IPR012349">
    <property type="entry name" value="Split_barrel_FMN-bd"/>
</dbReference>
<feature type="domain" description="Pyridoxine 5'-phosphate oxidase dimerisation C-terminal" evidence="7">
    <location>
        <begin position="153"/>
        <end position="193"/>
    </location>
</feature>
<gene>
    <name evidence="8" type="ORF">SAMN04488513_12017</name>
</gene>
<evidence type="ECO:0000256" key="3">
    <source>
        <dbReference type="ARBA" id="ARBA00022643"/>
    </source>
</evidence>
<reference evidence="9" key="1">
    <citation type="submission" date="2016-11" db="EMBL/GenBank/DDBJ databases">
        <authorList>
            <person name="Varghese N."/>
            <person name="Submissions S."/>
        </authorList>
    </citation>
    <scope>NUCLEOTIDE SEQUENCE [LARGE SCALE GENOMIC DNA]</scope>
    <source>
        <strain evidence="9">DSM 19858</strain>
    </source>
</reference>
<protein>
    <submittedName>
        <fullName evidence="8">Pyridoxamine 5'-phosphate oxidase</fullName>
    </submittedName>
</protein>
<dbReference type="Pfam" id="PF01243">
    <property type="entry name" value="PNPOx_N"/>
    <property type="match status" value="1"/>
</dbReference>
<keyword evidence="9" id="KW-1185">Reference proteome</keyword>
<proteinExistence type="inferred from homology"/>
<feature type="binding site" evidence="5">
    <location>
        <position position="65"/>
    </location>
    <ligand>
        <name>FMN</name>
        <dbReference type="ChEBI" id="CHEBI:58210"/>
    </ligand>
</feature>
<accession>A0A1M6PEC5</accession>
<evidence type="ECO:0000259" key="6">
    <source>
        <dbReference type="Pfam" id="PF01243"/>
    </source>
</evidence>
<keyword evidence="3 5" id="KW-0288">FMN</keyword>
<dbReference type="InterPro" id="IPR019576">
    <property type="entry name" value="Pyridoxamine_oxidase_dimer_C"/>
</dbReference>
<dbReference type="RefSeq" id="WP_094766825.1">
    <property type="nucleotide sequence ID" value="NZ_FQYU01000020.1"/>
</dbReference>
<evidence type="ECO:0000313" key="9">
    <source>
        <dbReference type="Proteomes" id="UP000184543"/>
    </source>
</evidence>
<organism evidence="8 9">
    <name type="scientific">Pseudozobellia thermophila</name>
    <dbReference type="NCBI Taxonomy" id="192903"/>
    <lineage>
        <taxon>Bacteria</taxon>
        <taxon>Pseudomonadati</taxon>
        <taxon>Bacteroidota</taxon>
        <taxon>Flavobacteriia</taxon>
        <taxon>Flavobacteriales</taxon>
        <taxon>Flavobacteriaceae</taxon>
        <taxon>Pseudozobellia</taxon>
    </lineage>
</organism>
<dbReference type="Pfam" id="PF10590">
    <property type="entry name" value="PNP_phzG_C"/>
    <property type="match status" value="1"/>
</dbReference>
<feature type="binding site" evidence="5">
    <location>
        <begin position="44"/>
        <end position="49"/>
    </location>
    <ligand>
        <name>FMN</name>
        <dbReference type="ChEBI" id="CHEBI:58210"/>
    </ligand>
</feature>
<dbReference type="EMBL" id="FQYU01000020">
    <property type="protein sequence ID" value="SHK06286.1"/>
    <property type="molecule type" value="Genomic_DNA"/>
</dbReference>
<keyword evidence="4" id="KW-0560">Oxidoreductase</keyword>
<dbReference type="GO" id="GO:0004733">
    <property type="term" value="F:pyridoxamine phosphate oxidase activity"/>
    <property type="evidence" value="ECO:0007669"/>
    <property type="project" value="InterPro"/>
</dbReference>
<dbReference type="GO" id="GO:0008615">
    <property type="term" value="P:pyridoxine biosynthetic process"/>
    <property type="evidence" value="ECO:0007669"/>
    <property type="project" value="InterPro"/>
</dbReference>
<comment type="cofactor">
    <cofactor evidence="5">
        <name>FMN</name>
        <dbReference type="ChEBI" id="CHEBI:58210"/>
    </cofactor>
    <text evidence="5">Binds 1 FMN per subunit.</text>
</comment>
<feature type="binding site" evidence="5">
    <location>
        <position position="176"/>
    </location>
    <ligand>
        <name>FMN</name>
        <dbReference type="ChEBI" id="CHEBI:58210"/>
    </ligand>
</feature>
<dbReference type="PANTHER" id="PTHR10851">
    <property type="entry name" value="PYRIDOXINE-5-PHOSPHATE OXIDASE"/>
    <property type="match status" value="1"/>
</dbReference>
<dbReference type="Gene3D" id="2.30.110.10">
    <property type="entry name" value="Electron Transport, Fmn-binding Protein, Chain A"/>
    <property type="match status" value="1"/>
</dbReference>
<dbReference type="OrthoDB" id="9780392at2"/>
<comment type="similarity">
    <text evidence="1">Belongs to the pyridoxamine 5'-phosphate oxidase family.</text>
</comment>
<feature type="domain" description="Pyridoxamine 5'-phosphate oxidase N-terminal" evidence="6">
    <location>
        <begin position="27"/>
        <end position="137"/>
    </location>
</feature>
<dbReference type="PANTHER" id="PTHR10851:SF0">
    <property type="entry name" value="PYRIDOXINE-5'-PHOSPHATE OXIDASE"/>
    <property type="match status" value="1"/>
</dbReference>
<dbReference type="GO" id="GO:0010181">
    <property type="term" value="F:FMN binding"/>
    <property type="evidence" value="ECO:0007669"/>
    <property type="project" value="InterPro"/>
</dbReference>
<dbReference type="InterPro" id="IPR000659">
    <property type="entry name" value="Pyridox_Oxase"/>
</dbReference>
<evidence type="ECO:0000256" key="1">
    <source>
        <dbReference type="ARBA" id="ARBA00007301"/>
    </source>
</evidence>
<dbReference type="InterPro" id="IPR011576">
    <property type="entry name" value="Pyridox_Oxase_N"/>
</dbReference>
<feature type="binding site" evidence="5">
    <location>
        <position position="66"/>
    </location>
    <ligand>
        <name>FMN</name>
        <dbReference type="ChEBI" id="CHEBI:58210"/>
    </ligand>
</feature>
<evidence type="ECO:0000256" key="5">
    <source>
        <dbReference type="PIRSR" id="PIRSR000190-2"/>
    </source>
</evidence>
<dbReference type="NCBIfam" id="NF004231">
    <property type="entry name" value="PRK05679.1"/>
    <property type="match status" value="1"/>
</dbReference>
<dbReference type="PIRSF" id="PIRSF000190">
    <property type="entry name" value="Pyd_amn-ph_oxd"/>
    <property type="match status" value="1"/>
</dbReference>